<evidence type="ECO:0000313" key="1">
    <source>
        <dbReference type="EMBL" id="KKL04235.1"/>
    </source>
</evidence>
<reference evidence="1" key="1">
    <citation type="journal article" date="2015" name="Nature">
        <title>Complex archaea that bridge the gap between prokaryotes and eukaryotes.</title>
        <authorList>
            <person name="Spang A."/>
            <person name="Saw J.H."/>
            <person name="Jorgensen S.L."/>
            <person name="Zaremba-Niedzwiedzka K."/>
            <person name="Martijn J."/>
            <person name="Lind A.E."/>
            <person name="van Eijk R."/>
            <person name="Schleper C."/>
            <person name="Guy L."/>
            <person name="Ettema T.J."/>
        </authorList>
    </citation>
    <scope>NUCLEOTIDE SEQUENCE</scope>
</reference>
<comment type="caution">
    <text evidence="1">The sequence shown here is derived from an EMBL/GenBank/DDBJ whole genome shotgun (WGS) entry which is preliminary data.</text>
</comment>
<accession>A0A0F9A451</accession>
<dbReference type="EMBL" id="LAZR01044609">
    <property type="protein sequence ID" value="KKL04235.1"/>
    <property type="molecule type" value="Genomic_DNA"/>
</dbReference>
<name>A0A0F9A451_9ZZZZ</name>
<organism evidence="1">
    <name type="scientific">marine sediment metagenome</name>
    <dbReference type="NCBI Taxonomy" id="412755"/>
    <lineage>
        <taxon>unclassified sequences</taxon>
        <taxon>metagenomes</taxon>
        <taxon>ecological metagenomes</taxon>
    </lineage>
</organism>
<feature type="non-terminal residue" evidence="1">
    <location>
        <position position="459"/>
    </location>
</feature>
<feature type="non-terminal residue" evidence="1">
    <location>
        <position position="1"/>
    </location>
</feature>
<evidence type="ECO:0008006" key="2">
    <source>
        <dbReference type="Google" id="ProtNLM"/>
    </source>
</evidence>
<proteinExistence type="predicted"/>
<protein>
    <recommendedName>
        <fullName evidence="2">Terminase large subunit gp17-like C-terminal domain-containing protein</fullName>
    </recommendedName>
</protein>
<dbReference type="AlphaFoldDB" id="A0A0F9A451"/>
<dbReference type="InterPro" id="IPR027417">
    <property type="entry name" value="P-loop_NTPase"/>
</dbReference>
<gene>
    <name evidence="1" type="ORF">LCGC14_2618100</name>
</gene>
<sequence length="459" mass="52884">ITGVKLPKLPTNVLEWVEVARPTVGRTARNWDLTPFWLDIYEDNSPSIMVVAGRQTFKTTFCTDLIGCLSTSTARSEICYVTDNEPHLSAFSKQRLRIETFLQNPIPRQFLRHDRANIGEFSLVNDSAIYLVTDEGQYKKVEGKSLIALILDEAQYQDIQFLVRGKYALFQTHGRFWMLGIGGEAGSEYHKEWEKTDQREWIYEDKFWYDKIERDAQGFIINDSDELKVILNGRWIAQKPENAQHRGYHLPQTIVPMIPRTIEDAQLHNINPEFSIEYQEKYSPNSVLQSHCYGTFYKAERRPITPAMVTACYNNYMTLLSPGELKELKAIFGNEIRTIMGVDFGSGRTQGKTVISILIHWRKSGRYQIAWIEQRPQEHQLDQARYIAELGQNYNVDYAVGDLGYGAIQVKVIQDGGRDSHDVKFSGLGRRLFVGCRTIGDETKPEMRYKQDTDEHGTE</sequence>
<dbReference type="Gene3D" id="3.40.50.300">
    <property type="entry name" value="P-loop containing nucleotide triphosphate hydrolases"/>
    <property type="match status" value="1"/>
</dbReference>